<dbReference type="OrthoDB" id="467081at2"/>
<dbReference type="Pfam" id="PF08869">
    <property type="entry name" value="XisI"/>
    <property type="match status" value="1"/>
</dbReference>
<dbReference type="Proteomes" id="UP000076925">
    <property type="component" value="Unassembled WGS sequence"/>
</dbReference>
<evidence type="ECO:0000313" key="1">
    <source>
        <dbReference type="EMBL" id="KYC43760.1"/>
    </source>
</evidence>
<dbReference type="RefSeq" id="WP_017742103.1">
    <property type="nucleotide sequence ID" value="NZ_KQ976354.1"/>
</dbReference>
<sequence length="108" mass="11944">MDNSLTYAKILTQVLRKASTAQPRLQNIQLRSVCDAESGQFLIIATGWDKNTWLNTILFHARLVNSKVVIEDDNFEEGLTEALIAAGIAAEDIVTGLFQEQQHLSLSA</sequence>
<evidence type="ECO:0000313" key="2">
    <source>
        <dbReference type="Proteomes" id="UP000076925"/>
    </source>
</evidence>
<name>A0A139XGE4_9CYAN</name>
<gene>
    <name evidence="1" type="ORF">WA1_00930</name>
</gene>
<keyword evidence="2" id="KW-1185">Reference proteome</keyword>
<dbReference type="InterPro" id="IPR035943">
    <property type="entry name" value="XisI-like_sf"/>
</dbReference>
<comment type="caution">
    <text evidence="1">The sequence shown here is derived from an EMBL/GenBank/DDBJ whole genome shotgun (WGS) entry which is preliminary data.</text>
</comment>
<accession>A0A139XGE4</accession>
<proteinExistence type="predicted"/>
<organism evidence="1 2">
    <name type="scientific">Scytonema hofmannii PCC 7110</name>
    <dbReference type="NCBI Taxonomy" id="128403"/>
    <lineage>
        <taxon>Bacteria</taxon>
        <taxon>Bacillati</taxon>
        <taxon>Cyanobacteriota</taxon>
        <taxon>Cyanophyceae</taxon>
        <taxon>Nostocales</taxon>
        <taxon>Scytonemataceae</taxon>
        <taxon>Scytonema</taxon>
    </lineage>
</organism>
<dbReference type="SUPFAM" id="SSF143847">
    <property type="entry name" value="XisI-like"/>
    <property type="match status" value="1"/>
</dbReference>
<dbReference type="AlphaFoldDB" id="A0A139XGE4"/>
<dbReference type="EMBL" id="ANNX02000012">
    <property type="protein sequence ID" value="KYC43760.1"/>
    <property type="molecule type" value="Genomic_DNA"/>
</dbReference>
<dbReference type="Gene3D" id="3.30.310.110">
    <property type="entry name" value="XisI-like"/>
    <property type="match status" value="1"/>
</dbReference>
<reference evidence="1 2" key="1">
    <citation type="journal article" date="2013" name="Genome Biol. Evol.">
        <title>Genomes of Stigonematalean cyanobacteria (subsection V) and the evolution of oxygenic photosynthesis from prokaryotes to plastids.</title>
        <authorList>
            <person name="Dagan T."/>
            <person name="Roettger M."/>
            <person name="Stucken K."/>
            <person name="Landan G."/>
            <person name="Koch R."/>
            <person name="Major P."/>
            <person name="Gould S.B."/>
            <person name="Goremykin V.V."/>
            <person name="Rippka R."/>
            <person name="Tandeau de Marsac N."/>
            <person name="Gugger M."/>
            <person name="Lockhart P.J."/>
            <person name="Allen J.F."/>
            <person name="Brune I."/>
            <person name="Maus I."/>
            <person name="Puhler A."/>
            <person name="Martin W.F."/>
        </authorList>
    </citation>
    <scope>NUCLEOTIDE SEQUENCE [LARGE SCALE GENOMIC DNA]</scope>
    <source>
        <strain evidence="1 2">PCC 7110</strain>
    </source>
</reference>
<protein>
    <submittedName>
        <fullName evidence="1">XisI protein</fullName>
    </submittedName>
</protein>
<dbReference type="InterPro" id="IPR014968">
    <property type="entry name" value="XisI"/>
</dbReference>